<keyword evidence="5" id="KW-0119">Carbohydrate metabolism</keyword>
<dbReference type="InterPro" id="IPR000887">
    <property type="entry name" value="Aldlse_KDPG_KHG"/>
</dbReference>
<dbReference type="AlphaFoldDB" id="A0A0F5JUC4"/>
<dbReference type="RefSeq" id="WP_046154113.1">
    <property type="nucleotide sequence ID" value="NZ_CADFGU010000012.1"/>
</dbReference>
<keyword evidence="7" id="KW-1185">Reference proteome</keyword>
<sequence length="217" mass="22614">MTLHSTHPMLDRAMQACGMVAILRGVRPDEVVDIGQSLYEAGFRIIEVPLNSPEPLRSITALRQALPDEVMVGAGTVLSPDDVAKIAQAGGQIIVMPHSDTAVIRAARDAGLAVAPGVATPTEAFAALAAGAHVLKMFPAELLGPAVVKAWRAVIPKSVPLLPVGGITPDNMTSFLEAGAQGFGLGSALYKPGLDAAEVGQRAHRFMTAWRTTQPAV</sequence>
<comment type="pathway">
    <text evidence="1">Carbohydrate acid metabolism.</text>
</comment>
<gene>
    <name evidence="6" type="ORF">WM40_23130</name>
</gene>
<dbReference type="CDD" id="cd00452">
    <property type="entry name" value="KDPG_aldolase"/>
    <property type="match status" value="1"/>
</dbReference>
<dbReference type="InterPro" id="IPR013785">
    <property type="entry name" value="Aldolase_TIM"/>
</dbReference>
<dbReference type="Pfam" id="PF01081">
    <property type="entry name" value="Aldolase"/>
    <property type="match status" value="1"/>
</dbReference>
<name>A0A0F5JUC4_9BURK</name>
<evidence type="ECO:0000256" key="1">
    <source>
        <dbReference type="ARBA" id="ARBA00004761"/>
    </source>
</evidence>
<evidence type="ECO:0000313" key="6">
    <source>
        <dbReference type="EMBL" id="KKB61448.1"/>
    </source>
</evidence>
<dbReference type="PATRIC" id="fig|28092.6.peg.5435"/>
<dbReference type="EMBL" id="LAQU01000042">
    <property type="protein sequence ID" value="KKB61448.1"/>
    <property type="molecule type" value="Genomic_DNA"/>
</dbReference>
<evidence type="ECO:0000256" key="4">
    <source>
        <dbReference type="ARBA" id="ARBA00023239"/>
    </source>
</evidence>
<dbReference type="PANTHER" id="PTHR30246:SF1">
    <property type="entry name" value="2-DEHYDRO-3-DEOXY-6-PHOSPHOGALACTONATE ALDOLASE-RELATED"/>
    <property type="match status" value="1"/>
</dbReference>
<comment type="similarity">
    <text evidence="2">Belongs to the KHG/KDPG aldolase family.</text>
</comment>
<dbReference type="STRING" id="28092.WM40_23130"/>
<evidence type="ECO:0000256" key="5">
    <source>
        <dbReference type="ARBA" id="ARBA00023277"/>
    </source>
</evidence>
<reference evidence="6 7" key="1">
    <citation type="submission" date="2015-03" db="EMBL/GenBank/DDBJ databases">
        <title>Draft Genome Sequence of Burkholderia andropogonis type strain ICMP2807, isolated from Sorghum bicolor.</title>
        <authorList>
            <person name="Lopes-Santos L."/>
            <person name="Castro D.B."/>
            <person name="Ottoboni L.M."/>
            <person name="Park D."/>
            <person name="Weirc B.S."/>
            <person name="Destefano S.A."/>
        </authorList>
    </citation>
    <scope>NUCLEOTIDE SEQUENCE [LARGE SCALE GENOMIC DNA]</scope>
    <source>
        <strain evidence="6 7">ICMP2807</strain>
    </source>
</reference>
<dbReference type="NCBIfam" id="NF006600">
    <property type="entry name" value="PRK09140.1"/>
    <property type="match status" value="1"/>
</dbReference>
<keyword evidence="4" id="KW-0456">Lyase</keyword>
<comment type="subunit">
    <text evidence="3">Homotrimer.</text>
</comment>
<evidence type="ECO:0000313" key="7">
    <source>
        <dbReference type="Proteomes" id="UP000033618"/>
    </source>
</evidence>
<dbReference type="PANTHER" id="PTHR30246">
    <property type="entry name" value="2-KETO-3-DEOXY-6-PHOSPHOGLUCONATE ALDOLASE"/>
    <property type="match status" value="1"/>
</dbReference>
<accession>A0A0F5JUC4</accession>
<dbReference type="GO" id="GO:0016829">
    <property type="term" value="F:lyase activity"/>
    <property type="evidence" value="ECO:0007669"/>
    <property type="project" value="UniProtKB-KW"/>
</dbReference>
<comment type="caution">
    <text evidence="6">The sequence shown here is derived from an EMBL/GenBank/DDBJ whole genome shotgun (WGS) entry which is preliminary data.</text>
</comment>
<proteinExistence type="inferred from homology"/>
<dbReference type="Proteomes" id="UP000033618">
    <property type="component" value="Unassembled WGS sequence"/>
</dbReference>
<dbReference type="Gene3D" id="3.20.20.70">
    <property type="entry name" value="Aldolase class I"/>
    <property type="match status" value="1"/>
</dbReference>
<evidence type="ECO:0000256" key="2">
    <source>
        <dbReference type="ARBA" id="ARBA00006906"/>
    </source>
</evidence>
<protein>
    <submittedName>
        <fullName evidence="6">2-dehydro-3-deoxy-6-phosphogalactonate aldolase</fullName>
    </submittedName>
</protein>
<organism evidence="6 7">
    <name type="scientific">Robbsia andropogonis</name>
    <dbReference type="NCBI Taxonomy" id="28092"/>
    <lineage>
        <taxon>Bacteria</taxon>
        <taxon>Pseudomonadati</taxon>
        <taxon>Pseudomonadota</taxon>
        <taxon>Betaproteobacteria</taxon>
        <taxon>Burkholderiales</taxon>
        <taxon>Burkholderiaceae</taxon>
        <taxon>Robbsia</taxon>
    </lineage>
</organism>
<dbReference type="SUPFAM" id="SSF51569">
    <property type="entry name" value="Aldolase"/>
    <property type="match status" value="1"/>
</dbReference>
<evidence type="ECO:0000256" key="3">
    <source>
        <dbReference type="ARBA" id="ARBA00011233"/>
    </source>
</evidence>